<accession>A0A5C6BBG4</accession>
<keyword evidence="1" id="KW-0732">Signal</keyword>
<evidence type="ECO:0000313" key="2">
    <source>
        <dbReference type="EMBL" id="TWU08596.1"/>
    </source>
</evidence>
<organism evidence="2 3">
    <name type="scientific">Allorhodopirellula heiligendammensis</name>
    <dbReference type="NCBI Taxonomy" id="2714739"/>
    <lineage>
        <taxon>Bacteria</taxon>
        <taxon>Pseudomonadati</taxon>
        <taxon>Planctomycetota</taxon>
        <taxon>Planctomycetia</taxon>
        <taxon>Pirellulales</taxon>
        <taxon>Pirellulaceae</taxon>
        <taxon>Allorhodopirellula</taxon>
    </lineage>
</organism>
<feature type="chain" id="PRO_5023085328" evidence="1">
    <location>
        <begin position="22"/>
        <end position="221"/>
    </location>
</feature>
<dbReference type="AlphaFoldDB" id="A0A5C6BBG4"/>
<feature type="signal peptide" evidence="1">
    <location>
        <begin position="1"/>
        <end position="21"/>
    </location>
</feature>
<dbReference type="Proteomes" id="UP000319908">
    <property type="component" value="Unassembled WGS sequence"/>
</dbReference>
<sequence length="221" mass="24663">MNRHHIAIAAFLAIPTLLAPASLPAQVEIYGNGNRGGSTVAGDELRGAADLAVGLGQGSLLRSMSAVQLQKALQERLKFRQENLEGYYNNKAFREAELKKKTAEGVANYKAATEHTTNKRLSKSQIHPATGELYWPKPLDAKELAPYRKPIEEALAKRGSPGETYDRFDYLRVSKMLTLISEAVDSIKDKLDPREVVALKEYLNQIDFDARFNAENERIDY</sequence>
<keyword evidence="3" id="KW-1185">Reference proteome</keyword>
<reference evidence="2 3" key="1">
    <citation type="journal article" date="2020" name="Antonie Van Leeuwenhoek">
        <title>Rhodopirellula heiligendammensis sp. nov., Rhodopirellula pilleata sp. nov., and Rhodopirellula solitaria sp. nov. isolated from natural or artificial marine surfaces in Northern Germany and California, USA, and emended description of the genus Rhodopirellula.</title>
        <authorList>
            <person name="Kallscheuer N."/>
            <person name="Wiegand S."/>
            <person name="Jogler M."/>
            <person name="Boedeker C."/>
            <person name="Peeters S.H."/>
            <person name="Rast P."/>
            <person name="Heuer A."/>
            <person name="Jetten M.S.M."/>
            <person name="Rohde M."/>
            <person name="Jogler C."/>
        </authorList>
    </citation>
    <scope>NUCLEOTIDE SEQUENCE [LARGE SCALE GENOMIC DNA]</scope>
    <source>
        <strain evidence="2 3">Poly21</strain>
    </source>
</reference>
<dbReference type="EMBL" id="SJPU01000010">
    <property type="protein sequence ID" value="TWU08596.1"/>
    <property type="molecule type" value="Genomic_DNA"/>
</dbReference>
<dbReference type="OrthoDB" id="261142at2"/>
<name>A0A5C6BBG4_9BACT</name>
<proteinExistence type="predicted"/>
<evidence type="ECO:0000313" key="3">
    <source>
        <dbReference type="Proteomes" id="UP000319908"/>
    </source>
</evidence>
<evidence type="ECO:0000256" key="1">
    <source>
        <dbReference type="SAM" id="SignalP"/>
    </source>
</evidence>
<comment type="caution">
    <text evidence="2">The sequence shown here is derived from an EMBL/GenBank/DDBJ whole genome shotgun (WGS) entry which is preliminary data.</text>
</comment>
<gene>
    <name evidence="2" type="ORF">Poly21_55650</name>
</gene>
<dbReference type="RefSeq" id="WP_146409985.1">
    <property type="nucleotide sequence ID" value="NZ_SJPU01000010.1"/>
</dbReference>
<protein>
    <submittedName>
        <fullName evidence="2">Uncharacterized protein</fullName>
    </submittedName>
</protein>